<sequence length="97" mass="10753">RADLGLSETHGGYMNQSGYITNEVHMLKSKLETMDGRIGSAGVDVSNVSRGSWIDAREIMERVRKSYNVLIRNVPETDKATNVKVAEDVLRSLVSTK</sequence>
<name>A0ABD2N943_9CUCU</name>
<accession>A0ABD2N943</accession>
<feature type="non-terminal residue" evidence="1">
    <location>
        <position position="1"/>
    </location>
</feature>
<dbReference type="Proteomes" id="UP001516400">
    <property type="component" value="Unassembled WGS sequence"/>
</dbReference>
<comment type="caution">
    <text evidence="1">The sequence shown here is derived from an EMBL/GenBank/DDBJ whole genome shotgun (WGS) entry which is preliminary data.</text>
</comment>
<evidence type="ECO:0000313" key="2">
    <source>
        <dbReference type="Proteomes" id="UP001516400"/>
    </source>
</evidence>
<evidence type="ECO:0000313" key="1">
    <source>
        <dbReference type="EMBL" id="KAL3274880.1"/>
    </source>
</evidence>
<dbReference type="AlphaFoldDB" id="A0ABD2N943"/>
<keyword evidence="2" id="KW-1185">Reference proteome</keyword>
<organism evidence="1 2">
    <name type="scientific">Cryptolaemus montrouzieri</name>
    <dbReference type="NCBI Taxonomy" id="559131"/>
    <lineage>
        <taxon>Eukaryota</taxon>
        <taxon>Metazoa</taxon>
        <taxon>Ecdysozoa</taxon>
        <taxon>Arthropoda</taxon>
        <taxon>Hexapoda</taxon>
        <taxon>Insecta</taxon>
        <taxon>Pterygota</taxon>
        <taxon>Neoptera</taxon>
        <taxon>Endopterygota</taxon>
        <taxon>Coleoptera</taxon>
        <taxon>Polyphaga</taxon>
        <taxon>Cucujiformia</taxon>
        <taxon>Coccinelloidea</taxon>
        <taxon>Coccinellidae</taxon>
        <taxon>Scymninae</taxon>
        <taxon>Scymnini</taxon>
        <taxon>Cryptolaemus</taxon>
    </lineage>
</organism>
<dbReference type="EMBL" id="JABFTP020000083">
    <property type="protein sequence ID" value="KAL3274880.1"/>
    <property type="molecule type" value="Genomic_DNA"/>
</dbReference>
<reference evidence="1 2" key="1">
    <citation type="journal article" date="2021" name="BMC Biol.">
        <title>Horizontally acquired antibacterial genes associated with adaptive radiation of ladybird beetles.</title>
        <authorList>
            <person name="Li H.S."/>
            <person name="Tang X.F."/>
            <person name="Huang Y.H."/>
            <person name="Xu Z.Y."/>
            <person name="Chen M.L."/>
            <person name="Du X.Y."/>
            <person name="Qiu B.Y."/>
            <person name="Chen P.T."/>
            <person name="Zhang W."/>
            <person name="Slipinski A."/>
            <person name="Escalona H.E."/>
            <person name="Waterhouse R.M."/>
            <person name="Zwick A."/>
            <person name="Pang H."/>
        </authorList>
    </citation>
    <scope>NUCLEOTIDE SEQUENCE [LARGE SCALE GENOMIC DNA]</scope>
    <source>
        <strain evidence="1">SYSU2018</strain>
    </source>
</reference>
<protein>
    <submittedName>
        <fullName evidence="1">Uncharacterized protein</fullName>
    </submittedName>
</protein>
<gene>
    <name evidence="1" type="ORF">HHI36_019662</name>
</gene>
<proteinExistence type="predicted"/>